<dbReference type="EC" id="2.6.1.42" evidence="17"/>
<evidence type="ECO:0000256" key="1">
    <source>
        <dbReference type="ARBA" id="ARBA00001933"/>
    </source>
</evidence>
<comment type="function">
    <text evidence="2 17">Acts on leucine, isoleucine and valine.</text>
</comment>
<comment type="pathway">
    <text evidence="4 17">Amino-acid biosynthesis; L-valine biosynthesis; L-valine from pyruvate: step 4/4.</text>
</comment>
<evidence type="ECO:0000256" key="9">
    <source>
        <dbReference type="ARBA" id="ARBA00022679"/>
    </source>
</evidence>
<dbReference type="InterPro" id="IPR033939">
    <property type="entry name" value="BCAT_family"/>
</dbReference>
<keyword evidence="19" id="KW-1185">Reference proteome</keyword>
<name>A0A0K1S8W7_9CHRO</name>
<dbReference type="GO" id="GO:0009098">
    <property type="term" value="P:L-leucine biosynthetic process"/>
    <property type="evidence" value="ECO:0007669"/>
    <property type="project" value="UniProtKB-UniPathway"/>
</dbReference>
<dbReference type="UniPathway" id="UPA00048">
    <property type="reaction ID" value="UER00073"/>
</dbReference>
<dbReference type="EMBL" id="CP011339">
    <property type="protein sequence ID" value="AKV70436.1"/>
    <property type="molecule type" value="Genomic_DNA"/>
</dbReference>
<evidence type="ECO:0000313" key="18">
    <source>
        <dbReference type="EMBL" id="AKV70436.1"/>
    </source>
</evidence>
<dbReference type="Gene3D" id="3.20.10.10">
    <property type="entry name" value="D-amino Acid Aminotransferase, subunit A, domain 2"/>
    <property type="match status" value="1"/>
</dbReference>
<dbReference type="SUPFAM" id="SSF56752">
    <property type="entry name" value="D-aminoacid aminotransferase-like PLP-dependent enzymes"/>
    <property type="match status" value="1"/>
</dbReference>
<comment type="pathway">
    <text evidence="3 17">Amino-acid biosynthesis; L-isoleucine biosynthesis; L-isoleucine from 2-oxobutanoate: step 4/4.</text>
</comment>
<dbReference type="NCBIfam" id="NF005146">
    <property type="entry name" value="PRK06606.1"/>
    <property type="match status" value="1"/>
</dbReference>
<dbReference type="InterPro" id="IPR001544">
    <property type="entry name" value="Aminotrans_IV"/>
</dbReference>
<dbReference type="Gene3D" id="3.30.470.10">
    <property type="match status" value="1"/>
</dbReference>
<proteinExistence type="inferred from homology"/>
<evidence type="ECO:0000256" key="6">
    <source>
        <dbReference type="ARBA" id="ARBA00009320"/>
    </source>
</evidence>
<organism evidence="18 19">
    <name type="scientific">Microcystis panniformis FACHB-1757</name>
    <dbReference type="NCBI Taxonomy" id="1638788"/>
    <lineage>
        <taxon>Bacteria</taxon>
        <taxon>Bacillati</taxon>
        <taxon>Cyanobacteriota</taxon>
        <taxon>Cyanophyceae</taxon>
        <taxon>Oscillatoriophycideae</taxon>
        <taxon>Chroococcales</taxon>
        <taxon>Microcystaceae</taxon>
        <taxon>Microcystis</taxon>
    </lineage>
</organism>
<dbReference type="UniPathway" id="UPA00047">
    <property type="reaction ID" value="UER00058"/>
</dbReference>
<dbReference type="PROSITE" id="PS00770">
    <property type="entry name" value="AA_TRANSFER_CLASS_4"/>
    <property type="match status" value="1"/>
</dbReference>
<evidence type="ECO:0000256" key="16">
    <source>
        <dbReference type="RuleBase" id="RU004516"/>
    </source>
</evidence>
<dbReference type="PANTHER" id="PTHR42743">
    <property type="entry name" value="AMINO-ACID AMINOTRANSFERASE"/>
    <property type="match status" value="1"/>
</dbReference>
<evidence type="ECO:0000313" key="19">
    <source>
        <dbReference type="Proteomes" id="UP000068167"/>
    </source>
</evidence>
<dbReference type="InterPro" id="IPR043131">
    <property type="entry name" value="BCAT-like_N"/>
</dbReference>
<evidence type="ECO:0000256" key="5">
    <source>
        <dbReference type="ARBA" id="ARBA00005072"/>
    </source>
</evidence>
<dbReference type="KEGG" id="mpk:VL20_5615"/>
<dbReference type="InterPro" id="IPR050571">
    <property type="entry name" value="Class-IV_PLP-Dep_Aminotrnsfr"/>
</dbReference>
<evidence type="ECO:0000256" key="3">
    <source>
        <dbReference type="ARBA" id="ARBA00004824"/>
    </source>
</evidence>
<comment type="catalytic activity">
    <reaction evidence="14 17">
        <text>L-leucine + 2-oxoglutarate = 4-methyl-2-oxopentanoate + L-glutamate</text>
        <dbReference type="Rhea" id="RHEA:18321"/>
        <dbReference type="ChEBI" id="CHEBI:16810"/>
        <dbReference type="ChEBI" id="CHEBI:17865"/>
        <dbReference type="ChEBI" id="CHEBI:29985"/>
        <dbReference type="ChEBI" id="CHEBI:57427"/>
        <dbReference type="EC" id="2.6.1.42"/>
    </reaction>
</comment>
<evidence type="ECO:0000256" key="17">
    <source>
        <dbReference type="RuleBase" id="RU364094"/>
    </source>
</evidence>
<dbReference type="InterPro" id="IPR043132">
    <property type="entry name" value="BCAT-like_C"/>
</dbReference>
<comment type="catalytic activity">
    <reaction evidence="13 17">
        <text>L-isoleucine + 2-oxoglutarate = (S)-3-methyl-2-oxopentanoate + L-glutamate</text>
        <dbReference type="Rhea" id="RHEA:24801"/>
        <dbReference type="ChEBI" id="CHEBI:16810"/>
        <dbReference type="ChEBI" id="CHEBI:29985"/>
        <dbReference type="ChEBI" id="CHEBI:35146"/>
        <dbReference type="ChEBI" id="CHEBI:58045"/>
        <dbReference type="EC" id="2.6.1.42"/>
    </reaction>
</comment>
<evidence type="ECO:0000256" key="15">
    <source>
        <dbReference type="RuleBase" id="RU004106"/>
    </source>
</evidence>
<accession>A0A0K1S8W7</accession>
<keyword evidence="11 17" id="KW-0100">Branched-chain amino acid biosynthesis</keyword>
<comment type="similarity">
    <text evidence="6 15">Belongs to the class-IV pyridoxal-phosphate-dependent aminotransferase family.</text>
</comment>
<evidence type="ECO:0000256" key="4">
    <source>
        <dbReference type="ARBA" id="ARBA00004931"/>
    </source>
</evidence>
<dbReference type="AlphaFoldDB" id="A0A0K1S8W7"/>
<evidence type="ECO:0000256" key="8">
    <source>
        <dbReference type="ARBA" id="ARBA00022605"/>
    </source>
</evidence>
<reference evidence="18 19" key="1">
    <citation type="journal article" date="2016" name="Stand. Genomic Sci.">
        <title>Complete genome sequence and genomic characterization of Microcystis panniformis FACHB 1757 by third-generation sequencing.</title>
        <authorList>
            <person name="Zhang J.Y."/>
            <person name="Guan R."/>
            <person name="Zhang H.J."/>
            <person name="Li H."/>
            <person name="Xiao P."/>
            <person name="Yu G.L."/>
            <person name="Du L."/>
            <person name="Cao D.M."/>
            <person name="Zhu B.C."/>
            <person name="Li R.H."/>
            <person name="Lu Z.H."/>
        </authorList>
    </citation>
    <scope>NUCLEOTIDE SEQUENCE [LARGE SCALE GENOMIC DNA]</scope>
    <source>
        <strain evidence="18 19">FACHB-1757</strain>
    </source>
</reference>
<evidence type="ECO:0000256" key="10">
    <source>
        <dbReference type="ARBA" id="ARBA00022898"/>
    </source>
</evidence>
<evidence type="ECO:0000256" key="13">
    <source>
        <dbReference type="ARBA" id="ARBA00048798"/>
    </source>
</evidence>
<comment type="pathway">
    <text evidence="5 17">Amino-acid biosynthesis; L-leucine biosynthesis; L-leucine from 3-methyl-2-oxobutanoate: step 4/4.</text>
</comment>
<dbReference type="PANTHER" id="PTHR42743:SF4">
    <property type="entry name" value="BRANCHED-CHAIN-AMINO-ACID AMINOTRANSFERASE-RELATED"/>
    <property type="match status" value="1"/>
</dbReference>
<dbReference type="InterPro" id="IPR018300">
    <property type="entry name" value="Aminotrans_IV_CS"/>
</dbReference>
<dbReference type="GO" id="GO:0009097">
    <property type="term" value="P:isoleucine biosynthetic process"/>
    <property type="evidence" value="ECO:0007669"/>
    <property type="project" value="UniProtKB-UniPathway"/>
</dbReference>
<dbReference type="GO" id="GO:0009099">
    <property type="term" value="P:L-valine biosynthetic process"/>
    <property type="evidence" value="ECO:0007669"/>
    <property type="project" value="UniProtKB-UniPathway"/>
</dbReference>
<comment type="catalytic activity">
    <reaction evidence="12 17">
        <text>L-valine + 2-oxoglutarate = 3-methyl-2-oxobutanoate + L-glutamate</text>
        <dbReference type="Rhea" id="RHEA:24813"/>
        <dbReference type="ChEBI" id="CHEBI:11851"/>
        <dbReference type="ChEBI" id="CHEBI:16810"/>
        <dbReference type="ChEBI" id="CHEBI:29985"/>
        <dbReference type="ChEBI" id="CHEBI:57762"/>
        <dbReference type="EC" id="2.6.1.42"/>
    </reaction>
</comment>
<keyword evidence="9 17" id="KW-0808">Transferase</keyword>
<dbReference type="Pfam" id="PF01063">
    <property type="entry name" value="Aminotran_4"/>
    <property type="match status" value="1"/>
</dbReference>
<dbReference type="Proteomes" id="UP000068167">
    <property type="component" value="Chromosome"/>
</dbReference>
<sequence>MGKSRLVLGSINKKMSITAEIPFLPLAYFENKFIPFSEAKLSVATHALHYGTAAFGGLRGTPDPSNPGQILLFRLERHCQRLSQSAKFLNYEIPADKIYQIIIDFVKNNQCHRPFYIRPLVYSSGLGIAPRLHGIEKDFLVYGLEMDDYLAADGVNCRISSWYRQEDRSFPLRGKISAAYITSALAKTEAVESGFDEAILMNSQGKVCEATGMNIFIIRNGQLITPSFDQDILEGITRDSVLTIARDLGIPVIERPVDKTELFIADEVFLSGTAAKITPIKKIETFSLPAAKPITYQLKEKLSSIVLNQEPKYQDWITKVLL</sequence>
<keyword evidence="7 17" id="KW-0032">Aminotransferase</keyword>
<gene>
    <name evidence="17" type="primary">ilvE</name>
    <name evidence="18" type="ORF">VL20_5615</name>
</gene>
<comment type="cofactor">
    <cofactor evidence="1 16">
        <name>pyridoxal 5'-phosphate</name>
        <dbReference type="ChEBI" id="CHEBI:597326"/>
    </cofactor>
</comment>
<keyword evidence="8 17" id="KW-0028">Amino-acid biosynthesis</keyword>
<dbReference type="InterPro" id="IPR005785">
    <property type="entry name" value="B_amino_transI"/>
</dbReference>
<dbReference type="NCBIfam" id="TIGR01122">
    <property type="entry name" value="ilvE_I"/>
    <property type="match status" value="1"/>
</dbReference>
<dbReference type="CDD" id="cd01557">
    <property type="entry name" value="BCAT_beta_family"/>
    <property type="match status" value="1"/>
</dbReference>
<evidence type="ECO:0000256" key="12">
    <source>
        <dbReference type="ARBA" id="ARBA00048212"/>
    </source>
</evidence>
<keyword evidence="10 16" id="KW-0663">Pyridoxal phosphate</keyword>
<dbReference type="GO" id="GO:0052654">
    <property type="term" value="F:L-leucine-2-oxoglutarate transaminase activity"/>
    <property type="evidence" value="ECO:0007669"/>
    <property type="project" value="RHEA"/>
</dbReference>
<evidence type="ECO:0000256" key="14">
    <source>
        <dbReference type="ARBA" id="ARBA00049229"/>
    </source>
</evidence>
<evidence type="ECO:0000256" key="2">
    <source>
        <dbReference type="ARBA" id="ARBA00003109"/>
    </source>
</evidence>
<dbReference type="PATRIC" id="fig|1638788.3.peg.5660"/>
<dbReference type="FunFam" id="3.20.10.10:FF:000002">
    <property type="entry name" value="D-alanine aminotransferase"/>
    <property type="match status" value="1"/>
</dbReference>
<dbReference type="InterPro" id="IPR036038">
    <property type="entry name" value="Aminotransferase-like"/>
</dbReference>
<protein>
    <recommendedName>
        <fullName evidence="17">Branched-chain-amino-acid aminotransferase</fullName>
        <shortName evidence="17">BCAT</shortName>
        <ecNumber evidence="17">2.6.1.42</ecNumber>
    </recommendedName>
</protein>
<evidence type="ECO:0000256" key="7">
    <source>
        <dbReference type="ARBA" id="ARBA00022576"/>
    </source>
</evidence>
<dbReference type="GO" id="GO:0052656">
    <property type="term" value="F:L-isoleucine-2-oxoglutarate transaminase activity"/>
    <property type="evidence" value="ECO:0007669"/>
    <property type="project" value="RHEA"/>
</dbReference>
<dbReference type="GO" id="GO:0052655">
    <property type="term" value="F:L-valine-2-oxoglutarate transaminase activity"/>
    <property type="evidence" value="ECO:0007669"/>
    <property type="project" value="RHEA"/>
</dbReference>
<dbReference type="UniPathway" id="UPA00049">
    <property type="reaction ID" value="UER00062"/>
</dbReference>
<evidence type="ECO:0000256" key="11">
    <source>
        <dbReference type="ARBA" id="ARBA00023304"/>
    </source>
</evidence>